<evidence type="ECO:0000256" key="10">
    <source>
        <dbReference type="HAMAP-Rule" id="MF_03225"/>
    </source>
</evidence>
<keyword evidence="9" id="KW-0687">Ribonucleoprotein</keyword>
<dbReference type="SUPFAM" id="SSF50182">
    <property type="entry name" value="Sm-like ribonucleoproteins"/>
    <property type="match status" value="1"/>
</dbReference>
<dbReference type="FunFam" id="2.30.30.100:FF:000017">
    <property type="entry name" value="Small nuclear ribonucleoprotein G"/>
    <property type="match status" value="1"/>
</dbReference>
<evidence type="ECO:0000313" key="14">
    <source>
        <dbReference type="Proteomes" id="UP001279410"/>
    </source>
</evidence>
<dbReference type="GO" id="GO:0003723">
    <property type="term" value="F:RNA binding"/>
    <property type="evidence" value="ECO:0007669"/>
    <property type="project" value="UniProtKB-KW"/>
</dbReference>
<dbReference type="InterPro" id="IPR029066">
    <property type="entry name" value="PLP-binding_barrel"/>
</dbReference>
<dbReference type="HAMAP" id="MF_02087">
    <property type="entry name" value="PLP_homeostasis"/>
    <property type="match status" value="1"/>
</dbReference>
<organism evidence="13 14">
    <name type="scientific">Lates japonicus</name>
    <name type="common">Japanese lates</name>
    <dbReference type="NCBI Taxonomy" id="270547"/>
    <lineage>
        <taxon>Eukaryota</taxon>
        <taxon>Metazoa</taxon>
        <taxon>Chordata</taxon>
        <taxon>Craniata</taxon>
        <taxon>Vertebrata</taxon>
        <taxon>Euteleostomi</taxon>
        <taxon>Actinopterygii</taxon>
        <taxon>Neopterygii</taxon>
        <taxon>Teleostei</taxon>
        <taxon>Neoteleostei</taxon>
        <taxon>Acanthomorphata</taxon>
        <taxon>Carangaria</taxon>
        <taxon>Carangaria incertae sedis</taxon>
        <taxon>Centropomidae</taxon>
        <taxon>Lates</taxon>
    </lineage>
</organism>
<feature type="modified residue" description="N6-(pyridoxal phosphate)lysine" evidence="10">
    <location>
        <position position="123"/>
    </location>
</feature>
<comment type="subcellular location">
    <subcellularLocation>
        <location evidence="1">Nucleus</location>
    </subcellularLocation>
</comment>
<comment type="similarity">
    <text evidence="2">Belongs to the snRNP Sm proteins family.</text>
</comment>
<feature type="region of interest" description="Disordered" evidence="11">
    <location>
        <begin position="331"/>
        <end position="373"/>
    </location>
</feature>
<proteinExistence type="inferred from homology"/>
<dbReference type="Gene3D" id="2.30.30.100">
    <property type="match status" value="1"/>
</dbReference>
<feature type="domain" description="Sm" evidence="12">
    <location>
        <begin position="4"/>
        <end position="76"/>
    </location>
</feature>
<evidence type="ECO:0000256" key="2">
    <source>
        <dbReference type="ARBA" id="ARBA00006850"/>
    </source>
</evidence>
<dbReference type="AlphaFoldDB" id="A0AAD3M1W6"/>
<evidence type="ECO:0000256" key="8">
    <source>
        <dbReference type="ARBA" id="ARBA00023242"/>
    </source>
</evidence>
<dbReference type="InterPro" id="IPR047575">
    <property type="entry name" value="Sm"/>
</dbReference>
<evidence type="ECO:0000256" key="9">
    <source>
        <dbReference type="ARBA" id="ARBA00023274"/>
    </source>
</evidence>
<dbReference type="GO" id="GO:0030532">
    <property type="term" value="C:small nuclear ribonucleoprotein complex"/>
    <property type="evidence" value="ECO:0007669"/>
    <property type="project" value="UniProtKB-ARBA"/>
</dbReference>
<name>A0AAD3M1W6_LATJO</name>
<keyword evidence="6 10" id="KW-0663">Pyridoxal phosphate</keyword>
<dbReference type="PANTHER" id="PTHR10146">
    <property type="entry name" value="PROLINE SYNTHETASE CO-TRANSCRIBED BACTERIAL HOMOLOG PROTEIN"/>
    <property type="match status" value="1"/>
</dbReference>
<dbReference type="InterPro" id="IPR001163">
    <property type="entry name" value="Sm_dom_euk/arc"/>
</dbReference>
<evidence type="ECO:0000256" key="3">
    <source>
        <dbReference type="ARBA" id="ARBA00022664"/>
    </source>
</evidence>
<reference evidence="13" key="1">
    <citation type="submission" date="2022-08" db="EMBL/GenBank/DDBJ databases">
        <title>Genome sequencing of akame (Lates japonicus).</title>
        <authorList>
            <person name="Hashiguchi Y."/>
            <person name="Takahashi H."/>
        </authorList>
    </citation>
    <scope>NUCLEOTIDE SEQUENCE</scope>
    <source>
        <strain evidence="13">Kochi</strain>
    </source>
</reference>
<keyword evidence="4" id="KW-0747">Spliceosome</keyword>
<keyword evidence="14" id="KW-1185">Reference proteome</keyword>
<dbReference type="GO" id="GO:0000398">
    <property type="term" value="P:mRNA splicing, via spliceosome"/>
    <property type="evidence" value="ECO:0007669"/>
    <property type="project" value="InterPro"/>
</dbReference>
<dbReference type="Gene3D" id="3.20.20.10">
    <property type="entry name" value="Alanine racemase"/>
    <property type="match status" value="1"/>
</dbReference>
<accession>A0AAD3M1W6</accession>
<evidence type="ECO:0000313" key="13">
    <source>
        <dbReference type="EMBL" id="GLD45611.1"/>
    </source>
</evidence>
<dbReference type="SUPFAM" id="SSF51419">
    <property type="entry name" value="PLP-binding barrel"/>
    <property type="match status" value="1"/>
</dbReference>
<comment type="similarity">
    <text evidence="10">Belongs to the pyridoxal phosphate-binding protein YggS/PROSC family.</text>
</comment>
<dbReference type="PANTHER" id="PTHR10146:SF14">
    <property type="entry name" value="PYRIDOXAL PHOSPHATE HOMEOSTASIS PROTEIN"/>
    <property type="match status" value="1"/>
</dbReference>
<feature type="compositionally biased region" description="Pro residues" evidence="11">
    <location>
        <begin position="339"/>
        <end position="349"/>
    </location>
</feature>
<evidence type="ECO:0000256" key="4">
    <source>
        <dbReference type="ARBA" id="ARBA00022728"/>
    </source>
</evidence>
<dbReference type="Proteomes" id="UP001279410">
    <property type="component" value="Unassembled WGS sequence"/>
</dbReference>
<evidence type="ECO:0000256" key="5">
    <source>
        <dbReference type="ARBA" id="ARBA00022884"/>
    </source>
</evidence>
<keyword evidence="7" id="KW-0508">mRNA splicing</keyword>
<evidence type="ECO:0000256" key="11">
    <source>
        <dbReference type="SAM" id="MobiDB-lite"/>
    </source>
</evidence>
<evidence type="ECO:0000256" key="7">
    <source>
        <dbReference type="ARBA" id="ARBA00023187"/>
    </source>
</evidence>
<comment type="caution">
    <text evidence="13">The sequence shown here is derived from an EMBL/GenBank/DDBJ whole genome shotgun (WGS) entry which is preliminary data.</text>
</comment>
<protein>
    <recommendedName>
        <fullName evidence="10">Pyridoxal phosphate homeostasis protein</fullName>
        <shortName evidence="10">PLP homeostasis protein</shortName>
    </recommendedName>
    <alternativeName>
        <fullName evidence="10">Proline synthase co-transcribed bacterial homolog protein</fullName>
    </alternativeName>
</protein>
<sequence>MSKAHPPELKKFMDKKLSLKLNGGRHVQGILRGFDPFMNLVVDDCLEMGPGGQQNTIGMVVIRGNSIIMLEALERTFDGMWKVAMSEEVGKALQSVVERVNQAAARRPKTLPAVPPRLVAVSKTKPPEMVVEAYRQGQRNFGENYVNELVDKASDPLILESCPEIKWHFIGHLQKNNVNKLLGVPNLFLVETVDSAKLADRVNSSWQRIRGASTQRLKVMVQINTSGEQSKHGLPPEETVNTVKHIVSQCSALHFSGLMTIGRYGYNLTLGPNPDFQMLLSRRQEVCDSLKLPLEEVELSMGMSTDFEHAIEVGSTNVRVGSIIFGNREYPNSAANTPNPSPVPSPAPSPEKTSKVVSEEAAKKMQHLTVSEH</sequence>
<dbReference type="CDD" id="cd06822">
    <property type="entry name" value="PLPDE_III_YBL036c_euk"/>
    <property type="match status" value="1"/>
</dbReference>
<dbReference type="InterPro" id="IPR034098">
    <property type="entry name" value="Sm_G"/>
</dbReference>
<dbReference type="Pfam" id="PF01423">
    <property type="entry name" value="LSM"/>
    <property type="match status" value="1"/>
</dbReference>
<evidence type="ECO:0000256" key="6">
    <source>
        <dbReference type="ARBA" id="ARBA00022898"/>
    </source>
</evidence>
<keyword evidence="3" id="KW-0507">mRNA processing</keyword>
<evidence type="ECO:0000256" key="1">
    <source>
        <dbReference type="ARBA" id="ARBA00004123"/>
    </source>
</evidence>
<keyword evidence="5" id="KW-0694">RNA-binding</keyword>
<keyword evidence="8" id="KW-0539">Nucleus</keyword>
<dbReference type="PROSITE" id="PS52002">
    <property type="entry name" value="SM"/>
    <property type="match status" value="1"/>
</dbReference>
<comment type="function">
    <text evidence="10">Pyridoxal 5'-phosphate (PLP)-binding protein, which may be involved in intracellular homeostatic regulation of pyridoxal 5'-phosphate (PLP), the active form of vitamin B6.</text>
</comment>
<feature type="compositionally biased region" description="Basic and acidic residues" evidence="11">
    <location>
        <begin position="352"/>
        <end position="363"/>
    </location>
</feature>
<dbReference type="FunFam" id="3.20.20.10:FF:000007">
    <property type="entry name" value="Pyridoxal phosphate homeostasis protein"/>
    <property type="match status" value="1"/>
</dbReference>
<dbReference type="CDD" id="cd01719">
    <property type="entry name" value="Sm_G"/>
    <property type="match status" value="1"/>
</dbReference>
<dbReference type="GO" id="GO:0030170">
    <property type="term" value="F:pyridoxal phosphate binding"/>
    <property type="evidence" value="ECO:0007669"/>
    <property type="project" value="UniProtKB-UniRule"/>
</dbReference>
<dbReference type="SMART" id="SM00651">
    <property type="entry name" value="Sm"/>
    <property type="match status" value="1"/>
</dbReference>
<gene>
    <name evidence="10" type="primary">PROSC</name>
    <name evidence="13" type="ORF">AKAME5_000009900</name>
</gene>
<dbReference type="InterPro" id="IPR011078">
    <property type="entry name" value="PyrdxlP_homeostasis"/>
</dbReference>
<dbReference type="GO" id="GO:0005681">
    <property type="term" value="C:spliceosomal complex"/>
    <property type="evidence" value="ECO:0007669"/>
    <property type="project" value="UniProtKB-KW"/>
</dbReference>
<dbReference type="PROSITE" id="PS01211">
    <property type="entry name" value="UPF0001"/>
    <property type="match status" value="1"/>
</dbReference>
<evidence type="ECO:0000259" key="12">
    <source>
        <dbReference type="PROSITE" id="PS52002"/>
    </source>
</evidence>
<dbReference type="NCBIfam" id="TIGR00044">
    <property type="entry name" value="YggS family pyridoxal phosphate-dependent enzyme"/>
    <property type="match status" value="1"/>
</dbReference>
<dbReference type="InterPro" id="IPR010920">
    <property type="entry name" value="LSM_dom_sf"/>
</dbReference>
<dbReference type="EMBL" id="BRZM01000001">
    <property type="protein sequence ID" value="GLD45611.1"/>
    <property type="molecule type" value="Genomic_DNA"/>
</dbReference>